<organism evidence="1 2">
    <name type="scientific">Serratia liquefaciens</name>
    <dbReference type="NCBI Taxonomy" id="614"/>
    <lineage>
        <taxon>Bacteria</taxon>
        <taxon>Pseudomonadati</taxon>
        <taxon>Pseudomonadota</taxon>
        <taxon>Gammaproteobacteria</taxon>
        <taxon>Enterobacterales</taxon>
        <taxon>Yersiniaceae</taxon>
        <taxon>Serratia</taxon>
    </lineage>
</organism>
<dbReference type="EMBL" id="CP068148">
    <property type="protein sequence ID" value="QQU54042.1"/>
    <property type="molecule type" value="Genomic_DNA"/>
</dbReference>
<proteinExistence type="predicted"/>
<sequence>MLINPKGQSHVGNNALRKKLTDMVNDPAVDPNTPMQMLEIAWDRVTKSAGVKVPVAAVDIESEASEPDALMETSYLLLLARYQ</sequence>
<evidence type="ECO:0000313" key="1">
    <source>
        <dbReference type="EMBL" id="QQU54042.1"/>
    </source>
</evidence>
<reference evidence="1 2" key="1">
    <citation type="submission" date="2021-01" db="EMBL/GenBank/DDBJ databases">
        <title>FDA dAtabase for Regulatory Grade micrObial Sequences (FDA-ARGOS): Supporting development and validation of Infectious Disease Dx tests.</title>
        <authorList>
            <person name="Blissenbach B."/>
            <person name="Krut O."/>
            <person name="Tallon L."/>
            <person name="Sadzewicz L."/>
            <person name="Zhao X."/>
            <person name="Boylan J."/>
            <person name="Ott S."/>
            <person name="Bowen H."/>
            <person name="Vavikolanu K."/>
            <person name="Mehta A."/>
            <person name="Aluvathingal J."/>
            <person name="Nadendla S."/>
            <person name="Yan Y."/>
            <person name="Sichtig H."/>
        </authorList>
    </citation>
    <scope>NUCLEOTIDE SEQUENCE [LARGE SCALE GENOMIC DNA]</scope>
    <source>
        <strain evidence="1 2">FDAARGOS_1081</strain>
    </source>
</reference>
<gene>
    <name evidence="1" type="ORF">I6I38_17140</name>
</gene>
<dbReference type="RefSeq" id="WP_201895593.1">
    <property type="nucleotide sequence ID" value="NZ_CBCPIK010000008.1"/>
</dbReference>
<dbReference type="Proteomes" id="UP000595237">
    <property type="component" value="Chromosome"/>
</dbReference>
<keyword evidence="2" id="KW-1185">Reference proteome</keyword>
<evidence type="ECO:0000313" key="2">
    <source>
        <dbReference type="Proteomes" id="UP000595237"/>
    </source>
</evidence>
<name>A0ABX7CZQ4_SERLI</name>
<accession>A0ABX7CZQ4</accession>
<protein>
    <submittedName>
        <fullName evidence="1">Uncharacterized protein</fullName>
    </submittedName>
</protein>